<gene>
    <name evidence="11" type="ORF">IAC53_07975</name>
</gene>
<evidence type="ECO:0000256" key="2">
    <source>
        <dbReference type="ARBA" id="ARBA00004370"/>
    </source>
</evidence>
<dbReference type="EMBL" id="DVMW01000044">
    <property type="protein sequence ID" value="HIU36525.1"/>
    <property type="molecule type" value="Genomic_DNA"/>
</dbReference>
<reference evidence="11" key="2">
    <citation type="journal article" date="2021" name="PeerJ">
        <title>Extensive microbial diversity within the chicken gut microbiome revealed by metagenomics and culture.</title>
        <authorList>
            <person name="Gilroy R."/>
            <person name="Ravi A."/>
            <person name="Getino M."/>
            <person name="Pursley I."/>
            <person name="Horton D.L."/>
            <person name="Alikhan N.F."/>
            <person name="Baker D."/>
            <person name="Gharbi K."/>
            <person name="Hall N."/>
            <person name="Watson M."/>
            <person name="Adriaenssens E.M."/>
            <person name="Foster-Nyarko E."/>
            <person name="Jarju S."/>
            <person name="Secka A."/>
            <person name="Antonio M."/>
            <person name="Oren A."/>
            <person name="Chaudhuri R.R."/>
            <person name="La Ragione R."/>
            <person name="Hildebrand F."/>
            <person name="Pallen M.J."/>
        </authorList>
    </citation>
    <scope>NUCLEOTIDE SEQUENCE</scope>
    <source>
        <strain evidence="11">ChiGjej1B1-19959</strain>
    </source>
</reference>
<comment type="catalytic activity">
    <reaction evidence="1">
        <text>ATP + protein L-histidine = ADP + protein N-phospho-L-histidine.</text>
        <dbReference type="EC" id="2.7.13.3"/>
    </reaction>
</comment>
<sequence>MRRHTAHTAFAVLLALLPGLLGAVLLCLRISDVWAYTCAGVLLVFSAVDLLFVRQSARRERAFQKRLDAQDAAAARREKALSESVEEFNAIVAGMPDGLVVYDAAGTIVSANPAAREILAGDPTGPYRSLSREKHYLSVVESALAGKTKTRKMKRGGKVYSLSAAPATGKRGGTAAVLFIADVTEAELSRKMRREFSANVSHELKTPLTSILGYAEIIGNGLVKPEDIPKFAGRIRKEASRLLTLIEDIIKLSRLDEDELRAEFAPVELHALCSSVLESLSAKAQRAQVTLSLSGGETVVSGFEPALYEMVHNLCDNAIAYNRPGGGVRVKLETAEGRPQLSVSDDGIGIAPEHLGRIFERFYRVDKSHSKETGGTGLGLSIVKHDAELHDAQLSVDSAPGAGTTIRVLFRAQVREKE</sequence>
<reference evidence="11" key="1">
    <citation type="submission" date="2020-10" db="EMBL/GenBank/DDBJ databases">
        <authorList>
            <person name="Gilroy R."/>
        </authorList>
    </citation>
    <scope>NUCLEOTIDE SEQUENCE</scope>
    <source>
        <strain evidence="11">ChiGjej1B1-19959</strain>
    </source>
</reference>
<dbReference type="GO" id="GO:0005886">
    <property type="term" value="C:plasma membrane"/>
    <property type="evidence" value="ECO:0007669"/>
    <property type="project" value="TreeGrafter"/>
</dbReference>
<keyword evidence="6" id="KW-0418">Kinase</keyword>
<evidence type="ECO:0000256" key="6">
    <source>
        <dbReference type="ARBA" id="ARBA00022777"/>
    </source>
</evidence>
<protein>
    <recommendedName>
        <fullName evidence="3">histidine kinase</fullName>
        <ecNumber evidence="3">2.7.13.3</ecNumber>
    </recommendedName>
</protein>
<evidence type="ECO:0000256" key="3">
    <source>
        <dbReference type="ARBA" id="ARBA00012438"/>
    </source>
</evidence>
<evidence type="ECO:0000256" key="7">
    <source>
        <dbReference type="ARBA" id="ARBA00023012"/>
    </source>
</evidence>
<comment type="subcellular location">
    <subcellularLocation>
        <location evidence="2">Membrane</location>
    </subcellularLocation>
</comment>
<evidence type="ECO:0000256" key="8">
    <source>
        <dbReference type="ARBA" id="ARBA00023136"/>
    </source>
</evidence>
<evidence type="ECO:0000256" key="1">
    <source>
        <dbReference type="ARBA" id="ARBA00000085"/>
    </source>
</evidence>
<organism evidence="11 12">
    <name type="scientific">Candidatus Fimenecus excrementigallinarum</name>
    <dbReference type="NCBI Taxonomy" id="2840816"/>
    <lineage>
        <taxon>Bacteria</taxon>
        <taxon>Bacillati</taxon>
        <taxon>Bacillota</taxon>
        <taxon>Clostridia</taxon>
        <taxon>Candidatus Fimenecus</taxon>
    </lineage>
</organism>
<evidence type="ECO:0000256" key="5">
    <source>
        <dbReference type="ARBA" id="ARBA00022679"/>
    </source>
</evidence>
<dbReference type="InterPro" id="IPR036097">
    <property type="entry name" value="HisK_dim/P_sf"/>
</dbReference>
<proteinExistence type="predicted"/>
<keyword evidence="9" id="KW-0812">Transmembrane</keyword>
<comment type="caution">
    <text evidence="11">The sequence shown here is derived from an EMBL/GenBank/DDBJ whole genome shotgun (WGS) entry which is preliminary data.</text>
</comment>
<keyword evidence="4" id="KW-0597">Phosphoprotein</keyword>
<feature type="domain" description="Histidine kinase" evidence="10">
    <location>
        <begin position="199"/>
        <end position="414"/>
    </location>
</feature>
<dbReference type="GO" id="GO:0000155">
    <property type="term" value="F:phosphorelay sensor kinase activity"/>
    <property type="evidence" value="ECO:0007669"/>
    <property type="project" value="InterPro"/>
</dbReference>
<dbReference type="Pfam" id="PF00512">
    <property type="entry name" value="HisKA"/>
    <property type="match status" value="1"/>
</dbReference>
<evidence type="ECO:0000313" key="11">
    <source>
        <dbReference type="EMBL" id="HIU36525.1"/>
    </source>
</evidence>
<dbReference type="SUPFAM" id="SSF55874">
    <property type="entry name" value="ATPase domain of HSP90 chaperone/DNA topoisomerase II/histidine kinase"/>
    <property type="match status" value="1"/>
</dbReference>
<dbReference type="InterPro" id="IPR000014">
    <property type="entry name" value="PAS"/>
</dbReference>
<dbReference type="InterPro" id="IPR035965">
    <property type="entry name" value="PAS-like_dom_sf"/>
</dbReference>
<dbReference type="InterPro" id="IPR050351">
    <property type="entry name" value="BphY/WalK/GraS-like"/>
</dbReference>
<dbReference type="InterPro" id="IPR003661">
    <property type="entry name" value="HisK_dim/P_dom"/>
</dbReference>
<dbReference type="Gene3D" id="3.30.450.20">
    <property type="entry name" value="PAS domain"/>
    <property type="match status" value="1"/>
</dbReference>
<dbReference type="Gene3D" id="3.30.565.10">
    <property type="entry name" value="Histidine kinase-like ATPase, C-terminal domain"/>
    <property type="match status" value="1"/>
</dbReference>
<dbReference type="Pfam" id="PF02518">
    <property type="entry name" value="HATPase_c"/>
    <property type="match status" value="1"/>
</dbReference>
<dbReference type="InterPro" id="IPR005467">
    <property type="entry name" value="His_kinase_dom"/>
</dbReference>
<dbReference type="InterPro" id="IPR004358">
    <property type="entry name" value="Sig_transdc_His_kin-like_C"/>
</dbReference>
<dbReference type="InterPro" id="IPR003594">
    <property type="entry name" value="HATPase_dom"/>
</dbReference>
<dbReference type="AlphaFoldDB" id="A0A9D1IGJ2"/>
<dbReference type="PANTHER" id="PTHR45453:SF1">
    <property type="entry name" value="PHOSPHATE REGULON SENSOR PROTEIN PHOR"/>
    <property type="match status" value="1"/>
</dbReference>
<keyword evidence="7" id="KW-0902">Two-component regulatory system</keyword>
<dbReference type="Pfam" id="PF13188">
    <property type="entry name" value="PAS_8"/>
    <property type="match status" value="1"/>
</dbReference>
<dbReference type="SUPFAM" id="SSF47384">
    <property type="entry name" value="Homodimeric domain of signal transducing histidine kinase"/>
    <property type="match status" value="1"/>
</dbReference>
<dbReference type="GO" id="GO:0016036">
    <property type="term" value="P:cellular response to phosphate starvation"/>
    <property type="evidence" value="ECO:0007669"/>
    <property type="project" value="TreeGrafter"/>
</dbReference>
<evidence type="ECO:0000313" key="12">
    <source>
        <dbReference type="Proteomes" id="UP000824071"/>
    </source>
</evidence>
<dbReference type="FunFam" id="1.10.287.130:FF:000001">
    <property type="entry name" value="Two-component sensor histidine kinase"/>
    <property type="match status" value="1"/>
</dbReference>
<dbReference type="Proteomes" id="UP000824071">
    <property type="component" value="Unassembled WGS sequence"/>
</dbReference>
<dbReference type="PROSITE" id="PS50109">
    <property type="entry name" value="HIS_KIN"/>
    <property type="match status" value="1"/>
</dbReference>
<feature type="transmembrane region" description="Helical" evidence="9">
    <location>
        <begin position="33"/>
        <end position="53"/>
    </location>
</feature>
<keyword evidence="5" id="KW-0808">Transferase</keyword>
<dbReference type="InterPro" id="IPR036890">
    <property type="entry name" value="HATPase_C_sf"/>
</dbReference>
<evidence type="ECO:0000256" key="4">
    <source>
        <dbReference type="ARBA" id="ARBA00022553"/>
    </source>
</evidence>
<accession>A0A9D1IGJ2</accession>
<dbReference type="PANTHER" id="PTHR45453">
    <property type="entry name" value="PHOSPHATE REGULON SENSOR PROTEIN PHOR"/>
    <property type="match status" value="1"/>
</dbReference>
<dbReference type="CDD" id="cd00075">
    <property type="entry name" value="HATPase"/>
    <property type="match status" value="1"/>
</dbReference>
<dbReference type="SMART" id="SM00388">
    <property type="entry name" value="HisKA"/>
    <property type="match status" value="1"/>
</dbReference>
<evidence type="ECO:0000256" key="9">
    <source>
        <dbReference type="SAM" id="Phobius"/>
    </source>
</evidence>
<dbReference type="CDD" id="cd00082">
    <property type="entry name" value="HisKA"/>
    <property type="match status" value="1"/>
</dbReference>
<dbReference type="GO" id="GO:0004721">
    <property type="term" value="F:phosphoprotein phosphatase activity"/>
    <property type="evidence" value="ECO:0007669"/>
    <property type="project" value="TreeGrafter"/>
</dbReference>
<name>A0A9D1IGJ2_9FIRM</name>
<keyword evidence="8 9" id="KW-0472">Membrane</keyword>
<dbReference type="FunFam" id="3.30.565.10:FF:000006">
    <property type="entry name" value="Sensor histidine kinase WalK"/>
    <property type="match status" value="1"/>
</dbReference>
<dbReference type="SMART" id="SM00387">
    <property type="entry name" value="HATPase_c"/>
    <property type="match status" value="1"/>
</dbReference>
<keyword evidence="9" id="KW-1133">Transmembrane helix</keyword>
<dbReference type="EC" id="2.7.13.3" evidence="3"/>
<dbReference type="SUPFAM" id="SSF55785">
    <property type="entry name" value="PYP-like sensor domain (PAS domain)"/>
    <property type="match status" value="1"/>
</dbReference>
<evidence type="ECO:0000259" key="10">
    <source>
        <dbReference type="PROSITE" id="PS50109"/>
    </source>
</evidence>
<dbReference type="PRINTS" id="PR00344">
    <property type="entry name" value="BCTRLSENSOR"/>
</dbReference>
<dbReference type="Gene3D" id="1.10.287.130">
    <property type="match status" value="1"/>
</dbReference>